<proteinExistence type="inferred from homology"/>
<dbReference type="InterPro" id="IPR013784">
    <property type="entry name" value="Carb-bd-like_fold"/>
</dbReference>
<accession>A0A939GBB5</accession>
<dbReference type="EMBL" id="JAFMYU010000035">
    <property type="protein sequence ID" value="MBO0934663.1"/>
    <property type="molecule type" value="Genomic_DNA"/>
</dbReference>
<evidence type="ECO:0000256" key="1">
    <source>
        <dbReference type="ARBA" id="ARBA00009820"/>
    </source>
</evidence>
<dbReference type="PROSITE" id="PS50853">
    <property type="entry name" value="FN3"/>
    <property type="match status" value="1"/>
</dbReference>
<keyword evidence="5" id="KW-1185">Reference proteome</keyword>
<evidence type="ECO:0000259" key="3">
    <source>
        <dbReference type="PROSITE" id="PS50853"/>
    </source>
</evidence>
<dbReference type="Pfam" id="PF13715">
    <property type="entry name" value="CarbopepD_reg_2"/>
    <property type="match status" value="1"/>
</dbReference>
<dbReference type="InterPro" id="IPR003961">
    <property type="entry name" value="FN3_dom"/>
</dbReference>
<dbReference type="Gene3D" id="2.60.40.10">
    <property type="entry name" value="Immunoglobulins"/>
    <property type="match status" value="1"/>
</dbReference>
<dbReference type="InterPro" id="IPR011042">
    <property type="entry name" value="6-blade_b-propeller_TolB-like"/>
</dbReference>
<dbReference type="InterPro" id="IPR013783">
    <property type="entry name" value="Ig-like_fold"/>
</dbReference>
<dbReference type="Pfam" id="PF07676">
    <property type="entry name" value="PD40"/>
    <property type="match status" value="3"/>
</dbReference>
<evidence type="ECO:0000313" key="5">
    <source>
        <dbReference type="Proteomes" id="UP000664795"/>
    </source>
</evidence>
<dbReference type="AlphaFoldDB" id="A0A939GBB5"/>
<dbReference type="SUPFAM" id="SSF49265">
    <property type="entry name" value="Fibronectin type III"/>
    <property type="match status" value="1"/>
</dbReference>
<feature type="compositionally biased region" description="Low complexity" evidence="2">
    <location>
        <begin position="436"/>
        <end position="451"/>
    </location>
</feature>
<dbReference type="InterPro" id="IPR011659">
    <property type="entry name" value="WD40"/>
</dbReference>
<comment type="caution">
    <text evidence="4">The sequence shown here is derived from an EMBL/GenBank/DDBJ whole genome shotgun (WGS) entry which is preliminary data.</text>
</comment>
<dbReference type="SUPFAM" id="SSF49452">
    <property type="entry name" value="Starch-binding domain-like"/>
    <property type="match status" value="1"/>
</dbReference>
<feature type="domain" description="Fibronectin type-III" evidence="3">
    <location>
        <begin position="117"/>
        <end position="213"/>
    </location>
</feature>
<dbReference type="SUPFAM" id="SSF82171">
    <property type="entry name" value="DPP6 N-terminal domain-like"/>
    <property type="match status" value="1"/>
</dbReference>
<name>A0A939GBB5_9BACT</name>
<sequence>MYKVSIIALLALLAVLWGCTEETLVDPLTYTSVRGQVLLNATRKPVKGVLVRISPGSRITETDSTGNFKFDSLQAGKYSITATLAPYRTEVVTVDASTGSVSQIAILLVTDNSQNRPPTAPTAVKPSSGTTGLPTSLTLKWAATDPGRDTLRYDVQLFREGSTAVTQSFTNILADSVVVKNLDYSTTYYWQVTARDGVNTVNSALFSFRTGAFPDLAYVFARRVNGQLQIFTAANGTDTPLQLTTTGSNWRPIASPDRKLIAYISNVDTELQLYVMNADGSNQRRVTTVPLSGLSALDLSFSWSPDGTQLVYPAGDKLYAIRADGTGLRTVATAPNGRLFAGCNWNGQVGKIVARTTAGFYNNEIILITANSGDTQTVLSRTNNRVGNPVFSLDGKQLVFTIDQGDIRNEQGRQADARIYRLDLSNNALTEVTTINNGGNNNTTNKPAGTNDLDPRYDPTGTRLIFTNTDNTGTGVRSIVVLDLDGRNRTTLLTNGEMPYWR</sequence>
<dbReference type="PANTHER" id="PTHR36842:SF1">
    <property type="entry name" value="PROTEIN TOLB"/>
    <property type="match status" value="1"/>
</dbReference>
<evidence type="ECO:0000256" key="2">
    <source>
        <dbReference type="SAM" id="MobiDB-lite"/>
    </source>
</evidence>
<feature type="region of interest" description="Disordered" evidence="2">
    <location>
        <begin position="436"/>
        <end position="456"/>
    </location>
</feature>
<evidence type="ECO:0000313" key="4">
    <source>
        <dbReference type="EMBL" id="MBO0934663.1"/>
    </source>
</evidence>
<dbReference type="Proteomes" id="UP000664795">
    <property type="component" value="Unassembled WGS sequence"/>
</dbReference>
<dbReference type="Gene3D" id="2.60.40.1120">
    <property type="entry name" value="Carboxypeptidase-like, regulatory domain"/>
    <property type="match status" value="1"/>
</dbReference>
<dbReference type="GO" id="GO:0030246">
    <property type="term" value="F:carbohydrate binding"/>
    <property type="evidence" value="ECO:0007669"/>
    <property type="project" value="InterPro"/>
</dbReference>
<comment type="similarity">
    <text evidence="1">Belongs to the TolB family.</text>
</comment>
<dbReference type="PANTHER" id="PTHR36842">
    <property type="entry name" value="PROTEIN TOLB HOMOLOG"/>
    <property type="match status" value="1"/>
</dbReference>
<protein>
    <submittedName>
        <fullName evidence="4">PD40 domain-containing protein</fullName>
    </submittedName>
</protein>
<dbReference type="InterPro" id="IPR036116">
    <property type="entry name" value="FN3_sf"/>
</dbReference>
<reference evidence="4 5" key="1">
    <citation type="submission" date="2021-03" db="EMBL/GenBank/DDBJ databases">
        <title>Fibrella sp. HMF5036 genome sequencing and assembly.</title>
        <authorList>
            <person name="Kang H."/>
            <person name="Kim H."/>
            <person name="Bae S."/>
            <person name="Joh K."/>
        </authorList>
    </citation>
    <scope>NUCLEOTIDE SEQUENCE [LARGE SCALE GENOMIC DNA]</scope>
    <source>
        <strain evidence="4 5">HMF5036</strain>
    </source>
</reference>
<organism evidence="4 5">
    <name type="scientific">Fibrella aquatilis</name>
    <dbReference type="NCBI Taxonomy" id="2817059"/>
    <lineage>
        <taxon>Bacteria</taxon>
        <taxon>Pseudomonadati</taxon>
        <taxon>Bacteroidota</taxon>
        <taxon>Cytophagia</taxon>
        <taxon>Cytophagales</taxon>
        <taxon>Spirosomataceae</taxon>
        <taxon>Fibrella</taxon>
    </lineage>
</organism>
<gene>
    <name evidence="4" type="ORF">J2I48_26880</name>
</gene>
<dbReference type="Gene3D" id="2.120.10.30">
    <property type="entry name" value="TolB, C-terminal domain"/>
    <property type="match status" value="2"/>
</dbReference>
<dbReference type="CDD" id="cd00063">
    <property type="entry name" value="FN3"/>
    <property type="match status" value="1"/>
</dbReference>